<evidence type="ECO:0000259" key="1">
    <source>
        <dbReference type="Pfam" id="PF22768"/>
    </source>
</evidence>
<proteinExistence type="predicted"/>
<evidence type="ECO:0000313" key="2">
    <source>
        <dbReference type="EMBL" id="KKM18563.1"/>
    </source>
</evidence>
<dbReference type="EMBL" id="LAZR01014193">
    <property type="protein sequence ID" value="KKM18563.1"/>
    <property type="molecule type" value="Genomic_DNA"/>
</dbReference>
<accession>A0A0F9K904</accession>
<dbReference type="AlphaFoldDB" id="A0A0F9K904"/>
<name>A0A0F9K904_9ZZZZ</name>
<gene>
    <name evidence="2" type="ORF">LCGC14_1664420</name>
</gene>
<feature type="domain" description="Siphovirus-type tail component C-terminal" evidence="1">
    <location>
        <begin position="173"/>
        <end position="267"/>
    </location>
</feature>
<dbReference type="InterPro" id="IPR054738">
    <property type="entry name" value="Siphovirus-type_tail_C"/>
</dbReference>
<dbReference type="Gene3D" id="2.60.120.860">
    <property type="match status" value="1"/>
</dbReference>
<reference evidence="2" key="1">
    <citation type="journal article" date="2015" name="Nature">
        <title>Complex archaea that bridge the gap between prokaryotes and eukaryotes.</title>
        <authorList>
            <person name="Spang A."/>
            <person name="Saw J.H."/>
            <person name="Jorgensen S.L."/>
            <person name="Zaremba-Niedzwiedzka K."/>
            <person name="Martijn J."/>
            <person name="Lind A.E."/>
            <person name="van Eijk R."/>
            <person name="Schleper C."/>
            <person name="Guy L."/>
            <person name="Ettema T.J."/>
        </authorList>
    </citation>
    <scope>NUCLEOTIDE SEQUENCE</scope>
</reference>
<sequence>MIEGWAVDGTDLASLAWGVHAVTEGRGLPPARGGNLVIPFRHGARSFAKYYGERRLTLMMYVLGQDPITGLIDASSLEDLYVNLATLRKLFGKRSSLLSIVHTQPDGTTRTAQAEVIGTLDFDSVHAGGLAQFAVELVLPDPFWYGVEGTQTKDPWDASGQTLAVTHLGNFDTVKMVITITGACQNPRLTNDDASYVEVLVTNVGGDILVIDTDAFTAEKNAANVIGSLLHQGDPAFFKLRSGANIVTLTSDAAPSAIVDFTFSPNYL</sequence>
<dbReference type="Pfam" id="PF22768">
    <property type="entry name" value="SPP1_Dit"/>
    <property type="match status" value="1"/>
</dbReference>
<protein>
    <recommendedName>
        <fullName evidence="1">Siphovirus-type tail component C-terminal domain-containing protein</fullName>
    </recommendedName>
</protein>
<organism evidence="2">
    <name type="scientific">marine sediment metagenome</name>
    <dbReference type="NCBI Taxonomy" id="412755"/>
    <lineage>
        <taxon>unclassified sequences</taxon>
        <taxon>metagenomes</taxon>
        <taxon>ecological metagenomes</taxon>
    </lineage>
</organism>
<comment type="caution">
    <text evidence="2">The sequence shown here is derived from an EMBL/GenBank/DDBJ whole genome shotgun (WGS) entry which is preliminary data.</text>
</comment>